<dbReference type="Proteomes" id="UP001454036">
    <property type="component" value="Unassembled WGS sequence"/>
</dbReference>
<dbReference type="AlphaFoldDB" id="A0AAV3PCV6"/>
<gene>
    <name evidence="1" type="ORF">LIER_08463</name>
</gene>
<comment type="caution">
    <text evidence="1">The sequence shown here is derived from an EMBL/GenBank/DDBJ whole genome shotgun (WGS) entry which is preliminary data.</text>
</comment>
<dbReference type="EMBL" id="BAABME010001369">
    <property type="protein sequence ID" value="GAA0149235.1"/>
    <property type="molecule type" value="Genomic_DNA"/>
</dbReference>
<name>A0AAV3PCV6_LITER</name>
<dbReference type="PANTHER" id="PTHR33116">
    <property type="entry name" value="REVERSE TRANSCRIPTASE ZINC-BINDING DOMAIN-CONTAINING PROTEIN-RELATED-RELATED"/>
    <property type="match status" value="1"/>
</dbReference>
<protein>
    <submittedName>
        <fullName evidence="1">Uncharacterized protein</fullName>
    </submittedName>
</protein>
<keyword evidence="2" id="KW-1185">Reference proteome</keyword>
<evidence type="ECO:0000313" key="1">
    <source>
        <dbReference type="EMBL" id="GAA0149235.1"/>
    </source>
</evidence>
<sequence>MLSKVYFGSLGCSEKVEICKVLSMEEGSLPMKYLGIPLTSGHLTYEDFKGLTSGICSKMSSWQARKLSFSRRAQLVRSSIFGVQIFWCANLPIPKYVIQEVEKKIRTFLWSGKSEGQYHAKVTWK</sequence>
<dbReference type="PANTHER" id="PTHR33116:SF76">
    <property type="entry name" value="DUF4283 DOMAIN-CONTAINING PROTEIN"/>
    <property type="match status" value="1"/>
</dbReference>
<accession>A0AAV3PCV6</accession>
<organism evidence="1 2">
    <name type="scientific">Lithospermum erythrorhizon</name>
    <name type="common">Purple gromwell</name>
    <name type="synonym">Lithospermum officinale var. erythrorhizon</name>
    <dbReference type="NCBI Taxonomy" id="34254"/>
    <lineage>
        <taxon>Eukaryota</taxon>
        <taxon>Viridiplantae</taxon>
        <taxon>Streptophyta</taxon>
        <taxon>Embryophyta</taxon>
        <taxon>Tracheophyta</taxon>
        <taxon>Spermatophyta</taxon>
        <taxon>Magnoliopsida</taxon>
        <taxon>eudicotyledons</taxon>
        <taxon>Gunneridae</taxon>
        <taxon>Pentapetalae</taxon>
        <taxon>asterids</taxon>
        <taxon>lamiids</taxon>
        <taxon>Boraginales</taxon>
        <taxon>Boraginaceae</taxon>
        <taxon>Boraginoideae</taxon>
        <taxon>Lithospermeae</taxon>
        <taxon>Lithospermum</taxon>
    </lineage>
</organism>
<proteinExistence type="predicted"/>
<reference evidence="1 2" key="1">
    <citation type="submission" date="2024-01" db="EMBL/GenBank/DDBJ databases">
        <title>The complete chloroplast genome sequence of Lithospermum erythrorhizon: insights into the phylogenetic relationship among Boraginaceae species and the maternal lineages of purple gromwells.</title>
        <authorList>
            <person name="Okada T."/>
            <person name="Watanabe K."/>
        </authorList>
    </citation>
    <scope>NUCLEOTIDE SEQUENCE [LARGE SCALE GENOMIC DNA]</scope>
</reference>
<evidence type="ECO:0000313" key="2">
    <source>
        <dbReference type="Proteomes" id="UP001454036"/>
    </source>
</evidence>